<feature type="transmembrane region" description="Helical" evidence="1">
    <location>
        <begin position="396"/>
        <end position="418"/>
    </location>
</feature>
<dbReference type="Pfam" id="PF07690">
    <property type="entry name" value="MFS_1"/>
    <property type="match status" value="1"/>
</dbReference>
<reference evidence="2" key="3">
    <citation type="submission" date="2023-05" db="EMBL/GenBank/DDBJ databases">
        <authorList>
            <person name="Smith C.H."/>
        </authorList>
    </citation>
    <scope>NUCLEOTIDE SEQUENCE</scope>
    <source>
        <strain evidence="2">CHS0354</strain>
        <tissue evidence="2">Mantle</tissue>
    </source>
</reference>
<name>A0AAE0T9F4_9BIVA</name>
<dbReference type="SUPFAM" id="SSF103473">
    <property type="entry name" value="MFS general substrate transporter"/>
    <property type="match status" value="1"/>
</dbReference>
<feature type="transmembrane region" description="Helical" evidence="1">
    <location>
        <begin position="107"/>
        <end position="127"/>
    </location>
</feature>
<dbReference type="Proteomes" id="UP001195483">
    <property type="component" value="Unassembled WGS sequence"/>
</dbReference>
<keyword evidence="1" id="KW-1133">Transmembrane helix</keyword>
<dbReference type="GO" id="GO:0008028">
    <property type="term" value="F:monocarboxylic acid transmembrane transporter activity"/>
    <property type="evidence" value="ECO:0007669"/>
    <property type="project" value="TreeGrafter"/>
</dbReference>
<proteinExistence type="predicted"/>
<reference evidence="2" key="1">
    <citation type="journal article" date="2021" name="Genome Biol. Evol.">
        <title>A High-Quality Reference Genome for a Parasitic Bivalve with Doubly Uniparental Inheritance (Bivalvia: Unionida).</title>
        <authorList>
            <person name="Smith C.H."/>
        </authorList>
    </citation>
    <scope>NUCLEOTIDE SEQUENCE</scope>
    <source>
        <strain evidence="2">CHS0354</strain>
    </source>
</reference>
<dbReference type="InterPro" id="IPR011701">
    <property type="entry name" value="MFS"/>
</dbReference>
<keyword evidence="1" id="KW-0812">Transmembrane</keyword>
<feature type="transmembrane region" description="Helical" evidence="1">
    <location>
        <begin position="79"/>
        <end position="100"/>
    </location>
</feature>
<dbReference type="PANTHER" id="PTHR11360:SF284">
    <property type="entry name" value="EG:103B4.3 PROTEIN-RELATED"/>
    <property type="match status" value="1"/>
</dbReference>
<dbReference type="Gene3D" id="1.20.1250.20">
    <property type="entry name" value="MFS general substrate transporter like domains"/>
    <property type="match status" value="1"/>
</dbReference>
<organism evidence="2 3">
    <name type="scientific">Potamilus streckersoni</name>
    <dbReference type="NCBI Taxonomy" id="2493646"/>
    <lineage>
        <taxon>Eukaryota</taxon>
        <taxon>Metazoa</taxon>
        <taxon>Spiralia</taxon>
        <taxon>Lophotrochozoa</taxon>
        <taxon>Mollusca</taxon>
        <taxon>Bivalvia</taxon>
        <taxon>Autobranchia</taxon>
        <taxon>Heteroconchia</taxon>
        <taxon>Palaeoheterodonta</taxon>
        <taxon>Unionida</taxon>
        <taxon>Unionoidea</taxon>
        <taxon>Unionidae</taxon>
        <taxon>Ambleminae</taxon>
        <taxon>Lampsilini</taxon>
        <taxon>Potamilus</taxon>
    </lineage>
</organism>
<reference evidence="2" key="2">
    <citation type="journal article" date="2021" name="Genome Biol. Evol.">
        <title>Developing a high-quality reference genome for a parasitic bivalve with doubly uniparental inheritance (Bivalvia: Unionida).</title>
        <authorList>
            <person name="Smith C.H."/>
        </authorList>
    </citation>
    <scope>NUCLEOTIDE SEQUENCE</scope>
    <source>
        <strain evidence="2">CHS0354</strain>
        <tissue evidence="2">Mantle</tissue>
    </source>
</reference>
<feature type="transmembrane region" description="Helical" evidence="1">
    <location>
        <begin position="37"/>
        <end position="67"/>
    </location>
</feature>
<dbReference type="InterPro" id="IPR050327">
    <property type="entry name" value="Proton-linked_MCT"/>
</dbReference>
<dbReference type="AlphaFoldDB" id="A0AAE0T9F4"/>
<dbReference type="EMBL" id="JAEAOA010001978">
    <property type="protein sequence ID" value="KAK3605779.1"/>
    <property type="molecule type" value="Genomic_DNA"/>
</dbReference>
<feature type="transmembrane region" description="Helical" evidence="1">
    <location>
        <begin position="325"/>
        <end position="345"/>
    </location>
</feature>
<sequence>MNTVMHKIVEEGNTQSLQKVKTDEEVKKLPRRDIDGGWAWVVLLASYGAMFISSVTIYSGGLFYIVWLGKYKESETKTSLIGSLSISMVCLLGPLAGGLAHALSCRVVIMMGAILSTLGLLIAAYANSLDVVLISYGLLFGTGTAFIIIPVSIVVGYYFSKKRNTVLSMLTVCAAFGMFVSTPTTSFFLDKFGMTVTFIALAALQCQICITAVICKPSNLETKCNKKTKEFLHRAKSKSKYLRHCVKWLSIFNIFNNISFVLFLLSTVAWNLSQSVVLIHLPHFIKVNKFGDMHIYLAMCTFSICNALGRLLSALTAGKGGLDGILIHFGSLGIISVVSMTFPLYSDIPAGSYFLAGVTGFYTGAPNALMTPIAVDIAGIEHLATSSGLCYFASGIGYLIGPPLAGAVIFTGSILAMASSYFRRQRDVTDNETKLSLLYTNRLLQDIEIGKNTNLSGEPVDIGKVINDEIAH</sequence>
<keyword evidence="3" id="KW-1185">Reference proteome</keyword>
<comment type="caution">
    <text evidence="2">The sequence shown here is derived from an EMBL/GenBank/DDBJ whole genome shotgun (WGS) entry which is preliminary data.</text>
</comment>
<feature type="transmembrane region" description="Helical" evidence="1">
    <location>
        <begin position="166"/>
        <end position="189"/>
    </location>
</feature>
<evidence type="ECO:0000313" key="2">
    <source>
        <dbReference type="EMBL" id="KAK3605779.1"/>
    </source>
</evidence>
<evidence type="ECO:0000256" key="1">
    <source>
        <dbReference type="SAM" id="Phobius"/>
    </source>
</evidence>
<feature type="transmembrane region" description="Helical" evidence="1">
    <location>
        <begin position="195"/>
        <end position="215"/>
    </location>
</feature>
<dbReference type="PANTHER" id="PTHR11360">
    <property type="entry name" value="MONOCARBOXYLATE TRANSPORTER"/>
    <property type="match status" value="1"/>
</dbReference>
<dbReference type="InterPro" id="IPR036259">
    <property type="entry name" value="MFS_trans_sf"/>
</dbReference>
<gene>
    <name evidence="2" type="ORF">CHS0354_033983</name>
</gene>
<protein>
    <submittedName>
        <fullName evidence="2">Uncharacterized protein</fullName>
    </submittedName>
</protein>
<accession>A0AAE0T9F4</accession>
<feature type="transmembrane region" description="Helical" evidence="1">
    <location>
        <begin position="133"/>
        <end position="159"/>
    </location>
</feature>
<keyword evidence="1" id="KW-0472">Membrane</keyword>
<feature type="transmembrane region" description="Helical" evidence="1">
    <location>
        <begin position="248"/>
        <end position="273"/>
    </location>
</feature>
<evidence type="ECO:0000313" key="3">
    <source>
        <dbReference type="Proteomes" id="UP001195483"/>
    </source>
</evidence>